<sequence length="154" mass="16353">MQLSSILKPEAVRVLSAVSSKKRLFQEIGDVAANAVDLNPQAIVDSLLERESLGPTGVGHGVALPHAHLSGLEEVCGVFVLLEKPIDFGSVDRQPVDLAFALFAPEDAGVEHLKALALVSRTLREATVCAKLRANPDPVKIYAILTESHSVQAA</sequence>
<dbReference type="PANTHER" id="PTHR47738:SF1">
    <property type="entry name" value="NITROGEN REGULATORY PROTEIN"/>
    <property type="match status" value="1"/>
</dbReference>
<keyword evidence="3" id="KW-1185">Reference proteome</keyword>
<dbReference type="EMBL" id="JBHRXI010000004">
    <property type="protein sequence ID" value="MFC3613547.1"/>
    <property type="molecule type" value="Genomic_DNA"/>
</dbReference>
<accession>A0ABV7TFE2</accession>
<dbReference type="Gene3D" id="3.40.930.10">
    <property type="entry name" value="Mannitol-specific EII, Chain A"/>
    <property type="match status" value="1"/>
</dbReference>
<organism evidence="2 3">
    <name type="scientific">Lutimaribacter marinistellae</name>
    <dbReference type="NCBI Taxonomy" id="1820329"/>
    <lineage>
        <taxon>Bacteria</taxon>
        <taxon>Pseudomonadati</taxon>
        <taxon>Pseudomonadota</taxon>
        <taxon>Alphaproteobacteria</taxon>
        <taxon>Rhodobacterales</taxon>
        <taxon>Roseobacteraceae</taxon>
        <taxon>Lutimaribacter</taxon>
    </lineage>
</organism>
<gene>
    <name evidence="2" type="ORF">ACFORG_07215</name>
</gene>
<dbReference type="PROSITE" id="PS00372">
    <property type="entry name" value="PTS_EIIA_TYPE_2_HIS"/>
    <property type="match status" value="1"/>
</dbReference>
<dbReference type="InterPro" id="IPR016152">
    <property type="entry name" value="PTrfase/Anion_transptr"/>
</dbReference>
<evidence type="ECO:0000313" key="2">
    <source>
        <dbReference type="EMBL" id="MFC3613547.1"/>
    </source>
</evidence>
<dbReference type="Pfam" id="PF00359">
    <property type="entry name" value="PTS_EIIA_2"/>
    <property type="match status" value="1"/>
</dbReference>
<dbReference type="InterPro" id="IPR051541">
    <property type="entry name" value="PTS_SugarTrans_NitroReg"/>
</dbReference>
<keyword evidence="2" id="KW-0813">Transport</keyword>
<dbReference type="InterPro" id="IPR002178">
    <property type="entry name" value="PTS_EIIA_type-2_dom"/>
</dbReference>
<keyword evidence="2" id="KW-0762">Sugar transport</keyword>
<protein>
    <submittedName>
        <fullName evidence="2">PTS sugar transporter subunit IIA</fullName>
    </submittedName>
</protein>
<dbReference type="PANTHER" id="PTHR47738">
    <property type="entry name" value="PTS SYSTEM FRUCTOSE-LIKE EIIA COMPONENT-RELATED"/>
    <property type="match status" value="1"/>
</dbReference>
<reference evidence="3" key="1">
    <citation type="journal article" date="2019" name="Int. J. Syst. Evol. Microbiol.">
        <title>The Global Catalogue of Microorganisms (GCM) 10K type strain sequencing project: providing services to taxonomists for standard genome sequencing and annotation.</title>
        <authorList>
            <consortium name="The Broad Institute Genomics Platform"/>
            <consortium name="The Broad Institute Genome Sequencing Center for Infectious Disease"/>
            <person name="Wu L."/>
            <person name="Ma J."/>
        </authorList>
    </citation>
    <scope>NUCLEOTIDE SEQUENCE [LARGE SCALE GENOMIC DNA]</scope>
    <source>
        <strain evidence="3">KCTC 42911</strain>
    </source>
</reference>
<dbReference type="Proteomes" id="UP001595629">
    <property type="component" value="Unassembled WGS sequence"/>
</dbReference>
<feature type="domain" description="PTS EIIA type-2" evidence="1">
    <location>
        <begin position="5"/>
        <end position="148"/>
    </location>
</feature>
<dbReference type="CDD" id="cd00211">
    <property type="entry name" value="PTS_IIA_fru"/>
    <property type="match status" value="1"/>
</dbReference>
<evidence type="ECO:0000259" key="1">
    <source>
        <dbReference type="PROSITE" id="PS51094"/>
    </source>
</evidence>
<evidence type="ECO:0000313" key="3">
    <source>
        <dbReference type="Proteomes" id="UP001595629"/>
    </source>
</evidence>
<name>A0ABV7TFE2_9RHOB</name>
<comment type="caution">
    <text evidence="2">The sequence shown here is derived from an EMBL/GenBank/DDBJ whole genome shotgun (WGS) entry which is preliminary data.</text>
</comment>
<dbReference type="RefSeq" id="WP_386734713.1">
    <property type="nucleotide sequence ID" value="NZ_JBHRXI010000004.1"/>
</dbReference>
<dbReference type="PROSITE" id="PS51094">
    <property type="entry name" value="PTS_EIIA_TYPE_2"/>
    <property type="match status" value="1"/>
</dbReference>
<proteinExistence type="predicted"/>
<dbReference type="SUPFAM" id="SSF55804">
    <property type="entry name" value="Phoshotransferase/anion transport protein"/>
    <property type="match status" value="1"/>
</dbReference>